<evidence type="ECO:0000256" key="8">
    <source>
        <dbReference type="ARBA" id="ARBA00047838"/>
    </source>
</evidence>
<evidence type="ECO:0000313" key="17">
    <source>
        <dbReference type="EMBL" id="MBA0780480.1"/>
    </source>
</evidence>
<dbReference type="Pfam" id="PF00117">
    <property type="entry name" value="GATase"/>
    <property type="match status" value="1"/>
</dbReference>
<dbReference type="FunFam" id="3.20.20.70:FF:000094">
    <property type="entry name" value="Imidazole glycerol phosphate synthase hisHF"/>
    <property type="match status" value="1"/>
</dbReference>
<dbReference type="Gene3D" id="3.40.50.880">
    <property type="match status" value="1"/>
</dbReference>
<dbReference type="GO" id="GO:0009507">
    <property type="term" value="C:chloroplast"/>
    <property type="evidence" value="ECO:0007669"/>
    <property type="project" value="UniProtKB-SubCell"/>
</dbReference>
<evidence type="ECO:0000256" key="12">
    <source>
        <dbReference type="PIRNR" id="PIRNR036936"/>
    </source>
</evidence>
<keyword evidence="4 12" id="KW-0315">Glutamine amidotransferase</keyword>
<keyword evidence="12" id="KW-0150">Chloroplast</keyword>
<keyword evidence="7 12" id="KW-0511">Multifunctional enzyme</keyword>
<comment type="similarity">
    <text evidence="15">Belongs to the HisA/HisF family.</text>
</comment>
<evidence type="ECO:0000256" key="1">
    <source>
        <dbReference type="ARBA" id="ARBA00005091"/>
    </source>
</evidence>
<comment type="catalytic activity">
    <reaction evidence="9 12">
        <text>L-glutamine + H2O = L-glutamate + NH4(+)</text>
        <dbReference type="Rhea" id="RHEA:15889"/>
        <dbReference type="ChEBI" id="CHEBI:15377"/>
        <dbReference type="ChEBI" id="CHEBI:28938"/>
        <dbReference type="ChEBI" id="CHEBI:29985"/>
        <dbReference type="ChEBI" id="CHEBI:58359"/>
        <dbReference type="EC" id="3.5.1.2"/>
    </reaction>
</comment>
<dbReference type="InterPro" id="IPR017926">
    <property type="entry name" value="GATASE"/>
</dbReference>
<evidence type="ECO:0000256" key="6">
    <source>
        <dbReference type="ARBA" id="ARBA00023239"/>
    </source>
</evidence>
<dbReference type="InterPro" id="IPR050064">
    <property type="entry name" value="IGPS_HisA/HisF"/>
</dbReference>
<dbReference type="PANTHER" id="PTHR21235:SF2">
    <property type="entry name" value="IMIDAZOLE GLYCEROL PHOSPHATE SYNTHASE HISHF"/>
    <property type="match status" value="1"/>
</dbReference>
<dbReference type="PROSITE" id="PS51273">
    <property type="entry name" value="GATASE_TYPE_1"/>
    <property type="match status" value="1"/>
</dbReference>
<comment type="catalytic activity">
    <reaction evidence="8 12">
        <text>5-[(5-phospho-1-deoxy-D-ribulos-1-ylimino)methylamino]-1-(5-phospho-beta-D-ribosyl)imidazole-4-carboxamide + L-glutamine = D-erythro-1-(imidazol-4-yl)glycerol 3-phosphate + 5-amino-1-(5-phospho-beta-D-ribosyl)imidazole-4-carboxamide + L-glutamate + H(+)</text>
        <dbReference type="Rhea" id="RHEA:24793"/>
        <dbReference type="ChEBI" id="CHEBI:15378"/>
        <dbReference type="ChEBI" id="CHEBI:29985"/>
        <dbReference type="ChEBI" id="CHEBI:58278"/>
        <dbReference type="ChEBI" id="CHEBI:58359"/>
        <dbReference type="ChEBI" id="CHEBI:58475"/>
        <dbReference type="ChEBI" id="CHEBI:58525"/>
        <dbReference type="EC" id="4.3.2.10"/>
    </reaction>
</comment>
<protein>
    <recommendedName>
        <fullName evidence="12">Imidazole glycerol phosphate synthase hisHF</fullName>
    </recommendedName>
    <domain>
        <recommendedName>
            <fullName evidence="12">Glutaminase</fullName>
            <ecNumber evidence="12">3.5.1.2</ecNumber>
        </recommendedName>
    </domain>
    <domain>
        <recommendedName>
            <fullName evidence="12">Cyclase</fullName>
        </recommendedName>
    </domain>
</protein>
<dbReference type="InterPro" id="IPR014640">
    <property type="entry name" value="IGPS_HisHF"/>
</dbReference>
<dbReference type="UniPathway" id="UPA00031">
    <property type="reaction ID" value="UER00010"/>
</dbReference>
<dbReference type="EMBL" id="JABEZW010000011">
    <property type="protein sequence ID" value="MBA0780480.1"/>
    <property type="molecule type" value="Genomic_DNA"/>
</dbReference>
<feature type="domain" description="Glutamine amidotransferase" evidence="16">
    <location>
        <begin position="63"/>
        <end position="249"/>
    </location>
</feature>
<keyword evidence="18" id="KW-1185">Reference proteome</keyword>
<feature type="active site" evidence="13">
    <location>
        <position position="313"/>
    </location>
</feature>
<comment type="caution">
    <text evidence="17">The sequence shown here is derived from an EMBL/GenBank/DDBJ whole genome shotgun (WGS) entry which is preliminary data.</text>
</comment>
<feature type="region of interest" description="PRFAR binding" evidence="14">
    <location>
        <begin position="432"/>
        <end position="433"/>
    </location>
</feature>
<dbReference type="PANTHER" id="PTHR21235">
    <property type="entry name" value="IMIDAZOLE GLYCEROL PHOSPHATE SYNTHASE SUBUNIT HISF/H IGP SYNTHASE SUBUNIT HISF/H"/>
    <property type="match status" value="1"/>
</dbReference>
<accession>A0A7J9F5B0</accession>
<keyword evidence="12" id="KW-0934">Plastid</keyword>
<comment type="subcellular location">
    <subcellularLocation>
        <location evidence="12">Plastid</location>
        <location evidence="12">Chloroplast</location>
    </subcellularLocation>
</comment>
<feature type="binding site" evidence="14">
    <location>
        <position position="400"/>
    </location>
    <ligand>
        <name>substrate</name>
    </ligand>
</feature>
<dbReference type="HAMAP" id="MF_00278">
    <property type="entry name" value="HisH"/>
    <property type="match status" value="1"/>
</dbReference>
<dbReference type="Gene3D" id="3.20.20.70">
    <property type="entry name" value="Aldolase class I"/>
    <property type="match status" value="1"/>
</dbReference>
<gene>
    <name evidence="17" type="ORF">Gotri_004574</name>
</gene>
<reference evidence="17 18" key="1">
    <citation type="journal article" date="2019" name="Genome Biol. Evol.">
        <title>Insights into the evolution of the New World diploid cottons (Gossypium, subgenus Houzingenia) based on genome sequencing.</title>
        <authorList>
            <person name="Grover C.E."/>
            <person name="Arick M.A. 2nd"/>
            <person name="Thrash A."/>
            <person name="Conover J.L."/>
            <person name="Sanders W.S."/>
            <person name="Peterson D.G."/>
            <person name="Frelichowski J.E."/>
            <person name="Scheffler J.A."/>
            <person name="Scheffler B.E."/>
            <person name="Wendel J.F."/>
        </authorList>
    </citation>
    <scope>NUCLEOTIDE SEQUENCE [LARGE SCALE GENOMIC DNA]</scope>
    <source>
        <strain evidence="17">8</strain>
        <tissue evidence="17">Leaf</tissue>
    </source>
</reference>
<organism evidence="17 18">
    <name type="scientific">Gossypium trilobum</name>
    <dbReference type="NCBI Taxonomy" id="34281"/>
    <lineage>
        <taxon>Eukaryota</taxon>
        <taxon>Viridiplantae</taxon>
        <taxon>Streptophyta</taxon>
        <taxon>Embryophyta</taxon>
        <taxon>Tracheophyta</taxon>
        <taxon>Spermatophyta</taxon>
        <taxon>Magnoliopsida</taxon>
        <taxon>eudicotyledons</taxon>
        <taxon>Gunneridae</taxon>
        <taxon>Pentapetalae</taxon>
        <taxon>rosids</taxon>
        <taxon>malvids</taxon>
        <taxon>Malvales</taxon>
        <taxon>Malvaceae</taxon>
        <taxon>Malvoideae</taxon>
        <taxon>Gossypium</taxon>
    </lineage>
</organism>
<dbReference type="Pfam" id="PF00977">
    <property type="entry name" value="His_biosynth"/>
    <property type="match status" value="1"/>
</dbReference>
<keyword evidence="3 12" id="KW-0378">Hydrolase</keyword>
<sequence length="619" mass="67738">MEGVAFASFTSFATKSLLFSSLSPSSIINRRQKSRKNTLKTISRQNLVIRASSASSSGSVVTLLDYGAGNVRSLRNAIRYLGFEIEDVRTPKDILNADRLIFPGVGAFASAMDVLVKTGMDEALCTYIRNDRPFLGICLGLQLLFEYSEENGPVKGLGLIPGVVGRFNSSNGFRVPHIGWNALQIAKDSEILDEIGDRHVYFVHSYRAIPLDDNKEWVSSTCNYGYDFIASIRRGNVHGVQFHPEKNVGVSVLRRFLHPNSRGTKVVFVPLVLIHLATFINSYVHPSSSLIDSQRPTQGKASKLAKRVIACLDVRTNDKGDLVVTKGDQYDVREQTKENEVRNLGKPVELSGQYYKDGADVVSFLNITGFRDFPLGDLPMLQVLRHASQNVFVPLTVGGGIRDFTDANGRYYSSLEVASEYFRSGADKISIGTDAVYAAEEYLKTKVRSFTSLGLVKTGKSSLEQISRVYGNQAVVVSIDPRLVYVKSPNDVKLKTIRVTKPDFTRTFNGYAYLVSGPNGEVYAWYQCTVNGGREGQPIGAYELAKAVEELGAGEILLNCIDCDGQGKGFDIDLINLISDAVSIPVIASSGAGAVKHFSEVFTKTNASAALAAGIFHRK</sequence>
<feature type="region of interest" description="PRFAR binding" evidence="14">
    <location>
        <begin position="564"/>
        <end position="565"/>
    </location>
</feature>
<dbReference type="Proteomes" id="UP000593568">
    <property type="component" value="Unassembled WGS sequence"/>
</dbReference>
<feature type="binding site" evidence="14">
    <location>
        <position position="559"/>
    </location>
    <ligand>
        <name>substrate</name>
    </ligand>
</feature>
<dbReference type="SUPFAM" id="SSF51366">
    <property type="entry name" value="Ribulose-phoshate binding barrel"/>
    <property type="match status" value="1"/>
</dbReference>
<dbReference type="InterPro" id="IPR006062">
    <property type="entry name" value="His_biosynth"/>
</dbReference>
<evidence type="ECO:0000313" key="18">
    <source>
        <dbReference type="Proteomes" id="UP000593568"/>
    </source>
</evidence>
<dbReference type="GO" id="GO:0016829">
    <property type="term" value="F:lyase activity"/>
    <property type="evidence" value="ECO:0007669"/>
    <property type="project" value="UniProtKB-KW"/>
</dbReference>
<feature type="active site" description="For GATase activity" evidence="13">
    <location>
        <position position="138"/>
    </location>
</feature>
<keyword evidence="6 12" id="KW-0456">Lyase</keyword>
<feature type="binding site" description="covalent" evidence="14">
    <location>
        <position position="138"/>
    </location>
    <ligand>
        <name>L-glutamine</name>
        <dbReference type="ChEBI" id="CHEBI:58359"/>
    </ligand>
</feature>
<dbReference type="InterPro" id="IPR011060">
    <property type="entry name" value="RibuloseP-bd_barrel"/>
</dbReference>
<evidence type="ECO:0000256" key="4">
    <source>
        <dbReference type="ARBA" id="ARBA00022962"/>
    </source>
</evidence>
<keyword evidence="5 12" id="KW-0368">Histidine biosynthesis</keyword>
<dbReference type="FunFam" id="3.40.50.880:FF:000036">
    <property type="entry name" value="Imidazole glycerol phosphate synthase hisHF"/>
    <property type="match status" value="1"/>
</dbReference>
<dbReference type="CDD" id="cd01748">
    <property type="entry name" value="GATase1_IGP_Synthase"/>
    <property type="match status" value="1"/>
</dbReference>
<feature type="active site" evidence="13">
    <location>
        <position position="480"/>
    </location>
</feature>
<dbReference type="GO" id="GO:0000107">
    <property type="term" value="F:imidazoleglycerol-phosphate synthase activity"/>
    <property type="evidence" value="ECO:0007669"/>
    <property type="project" value="UniProtKB-UniRule"/>
</dbReference>
<evidence type="ECO:0000256" key="7">
    <source>
        <dbReference type="ARBA" id="ARBA00023268"/>
    </source>
</evidence>
<evidence type="ECO:0000256" key="3">
    <source>
        <dbReference type="ARBA" id="ARBA00022801"/>
    </source>
</evidence>
<dbReference type="InterPro" id="IPR013785">
    <property type="entry name" value="Aldolase_TIM"/>
</dbReference>
<proteinExistence type="inferred from homology"/>
<dbReference type="NCBIfam" id="TIGR01855">
    <property type="entry name" value="IMP_synth_hisH"/>
    <property type="match status" value="1"/>
</dbReference>
<evidence type="ECO:0000256" key="14">
    <source>
        <dbReference type="PIRSR" id="PIRSR036936-2"/>
    </source>
</evidence>
<dbReference type="GO" id="GO:0004359">
    <property type="term" value="F:glutaminase activity"/>
    <property type="evidence" value="ECO:0007669"/>
    <property type="project" value="UniProtKB-EC"/>
</dbReference>
<keyword evidence="2 12" id="KW-0028">Amino-acid biosynthesis</keyword>
<feature type="region of interest" description="PRFAR binding" evidence="14">
    <location>
        <begin position="478"/>
        <end position="480"/>
    </location>
</feature>
<comment type="function">
    <text evidence="10 12">IGPS catalyzes the conversion of PRFAR and glutamine to IGP, AICAR and glutamate. The glutaminase domain produces the ammonia necessary for the cyclase domain to produce IGP and AICAR from PRFAR. The ammonia is channeled to the active site of the cyclase domain.</text>
</comment>
<dbReference type="SUPFAM" id="SSF52317">
    <property type="entry name" value="Class I glutamine amidotransferase-like"/>
    <property type="match status" value="1"/>
</dbReference>
<feature type="active site" description="For GATase activity" evidence="13">
    <location>
        <position position="243"/>
    </location>
</feature>
<dbReference type="AlphaFoldDB" id="A0A7J9F5B0"/>
<dbReference type="PIRSF" id="PIRSF036936">
    <property type="entry name" value="IGPS_HisHF"/>
    <property type="match status" value="1"/>
</dbReference>
<dbReference type="GO" id="GO:0000105">
    <property type="term" value="P:L-histidine biosynthetic process"/>
    <property type="evidence" value="ECO:0007669"/>
    <property type="project" value="UniProtKB-UniRule"/>
</dbReference>
<evidence type="ECO:0000256" key="5">
    <source>
        <dbReference type="ARBA" id="ARBA00023102"/>
    </source>
</evidence>
<dbReference type="InterPro" id="IPR010139">
    <property type="entry name" value="Imidazole-glycPsynth_HisH"/>
</dbReference>
<comment type="similarity">
    <text evidence="11 12">In the C-terminal section; belongs to the HisA/HisF family.</text>
</comment>
<evidence type="ECO:0000259" key="16">
    <source>
        <dbReference type="Pfam" id="PF00117"/>
    </source>
</evidence>
<comment type="pathway">
    <text evidence="1 12">Amino-acid biosynthesis; L-histidine biosynthesis; L-histidine from 5-phospho-alpha-D-ribose 1-diphosphate: step 5/9.</text>
</comment>
<dbReference type="CDD" id="cd04731">
    <property type="entry name" value="HisF"/>
    <property type="match status" value="1"/>
</dbReference>
<evidence type="ECO:0000256" key="10">
    <source>
        <dbReference type="ARBA" id="ARBA00055946"/>
    </source>
</evidence>
<feature type="active site" evidence="13">
    <location>
        <position position="245"/>
    </location>
</feature>
<name>A0A7J9F5B0_9ROSI</name>
<feature type="region of interest" description="PRFAR binding" evidence="14">
    <location>
        <begin position="590"/>
        <end position="591"/>
    </location>
</feature>
<dbReference type="EC" id="3.5.1.2" evidence="12"/>
<dbReference type="InterPro" id="IPR004651">
    <property type="entry name" value="HisF"/>
</dbReference>
<evidence type="ECO:0000256" key="15">
    <source>
        <dbReference type="RuleBase" id="RU003657"/>
    </source>
</evidence>
<dbReference type="InterPro" id="IPR029062">
    <property type="entry name" value="Class_I_gatase-like"/>
</dbReference>
<evidence type="ECO:0000256" key="13">
    <source>
        <dbReference type="PIRSR" id="PIRSR036936-1"/>
    </source>
</evidence>
<feature type="region of interest" description="PRFAR binding" evidence="14">
    <location>
        <begin position="613"/>
        <end position="614"/>
    </location>
</feature>
<evidence type="ECO:0000256" key="11">
    <source>
        <dbReference type="ARBA" id="ARBA00061106"/>
    </source>
</evidence>
<evidence type="ECO:0000256" key="2">
    <source>
        <dbReference type="ARBA" id="ARBA00022605"/>
    </source>
</evidence>
<evidence type="ECO:0000256" key="9">
    <source>
        <dbReference type="ARBA" id="ARBA00049534"/>
    </source>
</evidence>